<evidence type="ECO:0000256" key="3">
    <source>
        <dbReference type="PROSITE-ProRule" id="PRU00023"/>
    </source>
</evidence>
<dbReference type="PROSITE" id="PS50088">
    <property type="entry name" value="ANK_REPEAT"/>
    <property type="match status" value="6"/>
</dbReference>
<dbReference type="PRINTS" id="PR01415">
    <property type="entry name" value="ANKYRIN"/>
</dbReference>
<proteinExistence type="predicted"/>
<evidence type="ECO:0000256" key="1">
    <source>
        <dbReference type="ARBA" id="ARBA00022737"/>
    </source>
</evidence>
<dbReference type="PROSITE" id="PS50297">
    <property type="entry name" value="ANK_REP_REGION"/>
    <property type="match status" value="5"/>
</dbReference>
<keyword evidence="5" id="KW-1185">Reference proteome</keyword>
<reference evidence="4" key="1">
    <citation type="submission" date="2018-12" db="EMBL/GenBank/DDBJ databases">
        <authorList>
            <person name="Syme R.A."/>
            <person name="Farfan-Caceres L."/>
            <person name="Lichtenzveig J."/>
        </authorList>
    </citation>
    <scope>NUCLEOTIDE SEQUENCE</scope>
    <source>
        <strain evidence="4">Al4</strain>
    </source>
</reference>
<comment type="caution">
    <text evidence="4">The sequence shown here is derived from an EMBL/GenBank/DDBJ whole genome shotgun (WGS) entry which is preliminary data.</text>
</comment>
<evidence type="ECO:0000313" key="5">
    <source>
        <dbReference type="Proteomes" id="UP000651452"/>
    </source>
</evidence>
<evidence type="ECO:0008006" key="6">
    <source>
        <dbReference type="Google" id="ProtNLM"/>
    </source>
</evidence>
<feature type="repeat" description="ANK" evidence="3">
    <location>
        <begin position="244"/>
        <end position="278"/>
    </location>
</feature>
<feature type="repeat" description="ANK" evidence="3">
    <location>
        <begin position="457"/>
        <end position="496"/>
    </location>
</feature>
<dbReference type="PANTHER" id="PTHR24198:SF165">
    <property type="entry name" value="ANKYRIN REPEAT-CONTAINING PROTEIN-RELATED"/>
    <property type="match status" value="1"/>
</dbReference>
<dbReference type="EMBL" id="RZGK01000023">
    <property type="protein sequence ID" value="KAF9690540.1"/>
    <property type="molecule type" value="Genomic_DNA"/>
</dbReference>
<accession>A0A8H7IS67</accession>
<feature type="repeat" description="ANK" evidence="3">
    <location>
        <begin position="17"/>
        <end position="49"/>
    </location>
</feature>
<dbReference type="Proteomes" id="UP000651452">
    <property type="component" value="Unassembled WGS sequence"/>
</dbReference>
<feature type="repeat" description="ANK" evidence="3">
    <location>
        <begin position="408"/>
        <end position="440"/>
    </location>
</feature>
<dbReference type="Pfam" id="PF12796">
    <property type="entry name" value="Ank_2"/>
    <property type="match status" value="2"/>
</dbReference>
<dbReference type="PANTHER" id="PTHR24198">
    <property type="entry name" value="ANKYRIN REPEAT AND PROTEIN KINASE DOMAIN-CONTAINING PROTEIN"/>
    <property type="match status" value="1"/>
</dbReference>
<gene>
    <name evidence="4" type="ORF">EKO04_011271</name>
</gene>
<evidence type="ECO:0000313" key="4">
    <source>
        <dbReference type="EMBL" id="KAF9690540.1"/>
    </source>
</evidence>
<keyword evidence="2 3" id="KW-0040">ANK repeat</keyword>
<keyword evidence="1" id="KW-0677">Repeat</keyword>
<feature type="repeat" description="ANK" evidence="3">
    <location>
        <begin position="50"/>
        <end position="82"/>
    </location>
</feature>
<dbReference type="SUPFAM" id="SSF48403">
    <property type="entry name" value="Ankyrin repeat"/>
    <property type="match status" value="2"/>
</dbReference>
<dbReference type="InterPro" id="IPR002110">
    <property type="entry name" value="Ankyrin_rpt"/>
</dbReference>
<sequence length="593" mass="64596">MSWPNNHAPRNYVAGQAHNSSIHQAAANDDLTVVSNLLDGGVDVNIRDESLCTALHYAVRNNSSAMVQLLLLRGADTSLRDNGTVDEPDGFTPVENAARLNMMAAMQELIVHEVDIESSNAIHLAAREDHMDILHLLFDKISSNSGVSHRHAVADALRELAKNHSLQMVRFILQKLDDELETHTPNEYRQDALNRALLAVFDYGDGMGVLPEYIRSQNWDHAIQILDILLKAGASINAHSDDPERRTALHSALHEQDPPLRLLVFLLERGADVNYRNSYGRSAFFELLVHPKATEELVKVFTDAGAVVESPDVRGQTPLHGVCKPTIASWLIASGGDLSAVDDQGEIPLHKAIHNLELISLFVEAGSPIDKRNTLGWTPFMQSQFVSISKLLLDHGANIHAATDQPLKGTTAIHQAARACNSELLLFLLANGADVHACAARVVPSSALSISAPVIVEGNTPLHLVVNSAAGAMGGDPLEVVTALLDHGADIEAKEGTGKTPLLLAITTEIYHKGSYIPNKNVVELLLRRGANLYAIDDLAKNAFQLADDRHYQISDTGNFERKFVPPRSSHDYSMPGGRGRGRGAYGRKNFYS</sequence>
<organism evidence="4 5">
    <name type="scientific">Ascochyta lentis</name>
    <dbReference type="NCBI Taxonomy" id="205686"/>
    <lineage>
        <taxon>Eukaryota</taxon>
        <taxon>Fungi</taxon>
        <taxon>Dikarya</taxon>
        <taxon>Ascomycota</taxon>
        <taxon>Pezizomycotina</taxon>
        <taxon>Dothideomycetes</taxon>
        <taxon>Pleosporomycetidae</taxon>
        <taxon>Pleosporales</taxon>
        <taxon>Pleosporineae</taxon>
        <taxon>Didymellaceae</taxon>
        <taxon>Ascochyta</taxon>
    </lineage>
</organism>
<reference evidence="4" key="2">
    <citation type="submission" date="2020-09" db="EMBL/GenBank/DDBJ databases">
        <title>Reference genome assembly for Australian Ascochyta lentis isolate Al4.</title>
        <authorList>
            <person name="Lee R.C."/>
            <person name="Farfan-Caceres L.M."/>
            <person name="Debler J.W."/>
            <person name="Williams A.H."/>
            <person name="Henares B.M."/>
        </authorList>
    </citation>
    <scope>NUCLEOTIDE SEQUENCE</scope>
    <source>
        <strain evidence="4">Al4</strain>
    </source>
</reference>
<dbReference type="AlphaFoldDB" id="A0A8H7IS67"/>
<feature type="repeat" description="ANK" evidence="3">
    <location>
        <begin position="497"/>
        <end position="538"/>
    </location>
</feature>
<dbReference type="Gene3D" id="1.25.40.20">
    <property type="entry name" value="Ankyrin repeat-containing domain"/>
    <property type="match status" value="3"/>
</dbReference>
<dbReference type="SMART" id="SM00248">
    <property type="entry name" value="ANK"/>
    <property type="match status" value="12"/>
</dbReference>
<dbReference type="InterPro" id="IPR036770">
    <property type="entry name" value="Ankyrin_rpt-contain_sf"/>
</dbReference>
<protein>
    <recommendedName>
        <fullName evidence="6">Ankyrin</fullName>
    </recommendedName>
</protein>
<dbReference type="Pfam" id="PF00023">
    <property type="entry name" value="Ank"/>
    <property type="match status" value="3"/>
</dbReference>
<evidence type="ECO:0000256" key="2">
    <source>
        <dbReference type="ARBA" id="ARBA00023043"/>
    </source>
</evidence>
<name>A0A8H7IS67_9PLEO</name>
<dbReference type="OrthoDB" id="5431422at2759"/>